<evidence type="ECO:0000256" key="10">
    <source>
        <dbReference type="SAM" id="MobiDB-lite"/>
    </source>
</evidence>
<evidence type="ECO:0000256" key="3">
    <source>
        <dbReference type="ARBA" id="ARBA00022692"/>
    </source>
</evidence>
<evidence type="ECO:0000256" key="2">
    <source>
        <dbReference type="ARBA" id="ARBA00022475"/>
    </source>
</evidence>
<proteinExistence type="inferred from homology"/>
<evidence type="ECO:0000256" key="1">
    <source>
        <dbReference type="ARBA" id="ARBA00004651"/>
    </source>
</evidence>
<evidence type="ECO:0000256" key="4">
    <source>
        <dbReference type="ARBA" id="ARBA00022989"/>
    </source>
</evidence>
<keyword evidence="2" id="KW-1003">Cell membrane</keyword>
<feature type="compositionally biased region" description="Low complexity" evidence="10">
    <location>
        <begin position="309"/>
        <end position="322"/>
    </location>
</feature>
<feature type="transmembrane region" description="Helical" evidence="11">
    <location>
        <begin position="206"/>
        <end position="230"/>
    </location>
</feature>
<feature type="transmembrane region" description="Helical" evidence="11">
    <location>
        <begin position="115"/>
        <end position="136"/>
    </location>
</feature>
<keyword evidence="7 9" id="KW-0675">Receptor</keyword>
<feature type="transmembrane region" description="Helical" evidence="11">
    <location>
        <begin position="156"/>
        <end position="178"/>
    </location>
</feature>
<feature type="transmembrane region" description="Helical" evidence="11">
    <location>
        <begin position="44"/>
        <end position="64"/>
    </location>
</feature>
<reference evidence="13" key="1">
    <citation type="journal article" date="2023" name="Science">
        <title>Genome structures resolve the early diversification of teleost fishes.</title>
        <authorList>
            <person name="Parey E."/>
            <person name="Louis A."/>
            <person name="Montfort J."/>
            <person name="Bouchez O."/>
            <person name="Roques C."/>
            <person name="Iampietro C."/>
            <person name="Lluch J."/>
            <person name="Castinel A."/>
            <person name="Donnadieu C."/>
            <person name="Desvignes T."/>
            <person name="Floi Bucao C."/>
            <person name="Jouanno E."/>
            <person name="Wen M."/>
            <person name="Mejri S."/>
            <person name="Dirks R."/>
            <person name="Jansen H."/>
            <person name="Henkel C."/>
            <person name="Chen W.J."/>
            <person name="Zahm M."/>
            <person name="Cabau C."/>
            <person name="Klopp C."/>
            <person name="Thompson A.W."/>
            <person name="Robinson-Rechavi M."/>
            <person name="Braasch I."/>
            <person name="Lecointre G."/>
            <person name="Bobe J."/>
            <person name="Postlethwait J.H."/>
            <person name="Berthelot C."/>
            <person name="Roest Crollius H."/>
            <person name="Guiguen Y."/>
        </authorList>
    </citation>
    <scope>NUCLEOTIDE SEQUENCE</scope>
    <source>
        <strain evidence="13">NC1722</strain>
    </source>
</reference>
<dbReference type="InterPro" id="IPR017452">
    <property type="entry name" value="GPCR_Rhodpsn_7TM"/>
</dbReference>
<dbReference type="SUPFAM" id="SSF81321">
    <property type="entry name" value="Family A G protein-coupled receptor-like"/>
    <property type="match status" value="1"/>
</dbReference>
<sequence>MNEISLASIFSFGQTLPCRPMPTTEPLNSSVSCVAGDTMVPFTILYALVFLVGLAGSVAALWAFCRSHRDARKPVGVYLINLLISDLLLVLALPFKVAAGLGAAPWRLRVFHCQVSAVLIYINLYASILFLALVSVDRYLQVAPSRRLLRAWEAGLAKVLSAVVWALVLVIMVPNMAIPVRDVPEKPQRLRCAELKREAGLHWHTLASFLGVAIFLNATAAVLLSDGLVLRQLWGSRRHGDREARGRARRAARQVAAVTLAYTVCFVPYHAVRAPYTLAQSQVISDCALGRASTWPRRPRCCWPCCTSASAPSSTSTSPAPSGRASHSGTPPPP</sequence>
<evidence type="ECO:0000313" key="14">
    <source>
        <dbReference type="Proteomes" id="UP001221898"/>
    </source>
</evidence>
<dbReference type="Proteomes" id="UP001221898">
    <property type="component" value="Unassembled WGS sequence"/>
</dbReference>
<evidence type="ECO:0000259" key="12">
    <source>
        <dbReference type="PROSITE" id="PS50262"/>
    </source>
</evidence>
<evidence type="ECO:0000256" key="11">
    <source>
        <dbReference type="SAM" id="Phobius"/>
    </source>
</evidence>
<dbReference type="PROSITE" id="PS50262">
    <property type="entry name" value="G_PROTEIN_RECEP_F1_2"/>
    <property type="match status" value="1"/>
</dbReference>
<keyword evidence="8 9" id="KW-0807">Transducer</keyword>
<keyword evidence="6 11" id="KW-0472">Membrane</keyword>
<organism evidence="13 14">
    <name type="scientific">Aldrovandia affinis</name>
    <dbReference type="NCBI Taxonomy" id="143900"/>
    <lineage>
        <taxon>Eukaryota</taxon>
        <taxon>Metazoa</taxon>
        <taxon>Chordata</taxon>
        <taxon>Craniata</taxon>
        <taxon>Vertebrata</taxon>
        <taxon>Euteleostomi</taxon>
        <taxon>Actinopterygii</taxon>
        <taxon>Neopterygii</taxon>
        <taxon>Teleostei</taxon>
        <taxon>Notacanthiformes</taxon>
        <taxon>Halosauridae</taxon>
        <taxon>Aldrovandia</taxon>
    </lineage>
</organism>
<evidence type="ECO:0000256" key="7">
    <source>
        <dbReference type="ARBA" id="ARBA00023170"/>
    </source>
</evidence>
<evidence type="ECO:0000256" key="8">
    <source>
        <dbReference type="ARBA" id="ARBA00023224"/>
    </source>
</evidence>
<keyword evidence="3 9" id="KW-0812">Transmembrane</keyword>
<dbReference type="Pfam" id="PF00001">
    <property type="entry name" value="7tm_1"/>
    <property type="match status" value="1"/>
</dbReference>
<dbReference type="GO" id="GO:0005886">
    <property type="term" value="C:plasma membrane"/>
    <property type="evidence" value="ECO:0007669"/>
    <property type="project" value="UniProtKB-SubCell"/>
</dbReference>
<dbReference type="PANTHER" id="PTHR24233">
    <property type="entry name" value="P2Y PURINOCEPTOR-RELATED G-PROTEIN COUPLED RECEPTOR"/>
    <property type="match status" value="1"/>
</dbReference>
<dbReference type="EMBL" id="JAINUG010000331">
    <property type="protein sequence ID" value="KAJ8378110.1"/>
    <property type="molecule type" value="Genomic_DNA"/>
</dbReference>
<feature type="domain" description="G-protein coupled receptors family 1 profile" evidence="12">
    <location>
        <begin position="56"/>
        <end position="272"/>
    </location>
</feature>
<gene>
    <name evidence="13" type="ORF">AAFF_G00248240</name>
</gene>
<accession>A0AAD7W3C9</accession>
<evidence type="ECO:0000256" key="6">
    <source>
        <dbReference type="ARBA" id="ARBA00023136"/>
    </source>
</evidence>
<dbReference type="AlphaFoldDB" id="A0AAD7W3C9"/>
<evidence type="ECO:0000256" key="5">
    <source>
        <dbReference type="ARBA" id="ARBA00023040"/>
    </source>
</evidence>
<dbReference type="Gene3D" id="1.20.1070.10">
    <property type="entry name" value="Rhodopsin 7-helix transmembrane proteins"/>
    <property type="match status" value="1"/>
</dbReference>
<feature type="transmembrane region" description="Helical" evidence="11">
    <location>
        <begin position="76"/>
        <end position="95"/>
    </location>
</feature>
<dbReference type="PROSITE" id="PS00237">
    <property type="entry name" value="G_PROTEIN_RECEP_F1_1"/>
    <property type="match status" value="1"/>
</dbReference>
<feature type="compositionally biased region" description="Polar residues" evidence="10">
    <location>
        <begin position="325"/>
        <end position="334"/>
    </location>
</feature>
<feature type="region of interest" description="Disordered" evidence="10">
    <location>
        <begin position="309"/>
        <end position="334"/>
    </location>
</feature>
<protein>
    <recommendedName>
        <fullName evidence="12">G-protein coupled receptors family 1 profile domain-containing protein</fullName>
    </recommendedName>
</protein>
<evidence type="ECO:0000256" key="9">
    <source>
        <dbReference type="RuleBase" id="RU000688"/>
    </source>
</evidence>
<dbReference type="PRINTS" id="PR01157">
    <property type="entry name" value="P2YPURNOCPTR"/>
</dbReference>
<name>A0AAD7W3C9_9TELE</name>
<dbReference type="GO" id="GO:0045028">
    <property type="term" value="F:G protein-coupled purinergic nucleotide receptor activity"/>
    <property type="evidence" value="ECO:0007669"/>
    <property type="project" value="TreeGrafter"/>
</dbReference>
<keyword evidence="14" id="KW-1185">Reference proteome</keyword>
<dbReference type="PANTHER" id="PTHR24233:SF4">
    <property type="entry name" value="G-PROTEIN COUPLED RECEPTOR 171"/>
    <property type="match status" value="1"/>
</dbReference>
<dbReference type="PRINTS" id="PR00237">
    <property type="entry name" value="GPCRRHODOPSN"/>
</dbReference>
<comment type="caution">
    <text evidence="13">The sequence shown here is derived from an EMBL/GenBank/DDBJ whole genome shotgun (WGS) entry which is preliminary data.</text>
</comment>
<comment type="similarity">
    <text evidence="9">Belongs to the G-protein coupled receptor 1 family.</text>
</comment>
<comment type="subcellular location">
    <subcellularLocation>
        <location evidence="1">Cell membrane</location>
        <topology evidence="1">Multi-pass membrane protein</topology>
    </subcellularLocation>
</comment>
<keyword evidence="4 11" id="KW-1133">Transmembrane helix</keyword>
<feature type="transmembrane region" description="Helical" evidence="11">
    <location>
        <begin position="251"/>
        <end position="272"/>
    </location>
</feature>
<evidence type="ECO:0000313" key="13">
    <source>
        <dbReference type="EMBL" id="KAJ8378110.1"/>
    </source>
</evidence>
<dbReference type="InterPro" id="IPR000276">
    <property type="entry name" value="GPCR_Rhodpsn"/>
</dbReference>
<keyword evidence="5 9" id="KW-0297">G-protein coupled receptor</keyword>